<evidence type="ECO:0000256" key="7">
    <source>
        <dbReference type="ARBA" id="ARBA00022801"/>
    </source>
</evidence>
<keyword evidence="6" id="KW-0547">Nucleotide-binding</keyword>
<dbReference type="InterPro" id="IPR001650">
    <property type="entry name" value="Helicase_C-like"/>
</dbReference>
<keyword evidence="7" id="KW-0378">Hydrolase</keyword>
<keyword evidence="5" id="KW-0677">Repeat</keyword>
<dbReference type="PANTHER" id="PTHR14950:SF37">
    <property type="entry name" value="ENDORIBONUCLEASE DICER"/>
    <property type="match status" value="1"/>
</dbReference>
<dbReference type="SMART" id="SM00535">
    <property type="entry name" value="RIBOc"/>
    <property type="match status" value="2"/>
</dbReference>
<feature type="region of interest" description="Disordered" evidence="15">
    <location>
        <begin position="1"/>
        <end position="21"/>
    </location>
</feature>
<dbReference type="Pfam" id="PF20931">
    <property type="entry name" value="Dicer_platform"/>
    <property type="match status" value="1"/>
</dbReference>
<dbReference type="InterPro" id="IPR044441">
    <property type="entry name" value="DICER_DSRM"/>
</dbReference>
<keyword evidence="12" id="KW-0943">RNA-mediated gene silencing</keyword>
<dbReference type="InterPro" id="IPR005034">
    <property type="entry name" value="Dicer_dimerisation"/>
</dbReference>
<sequence length="1446" mass="162803">MSAPDAKNGGRPEDEESEHAGKFPARDYQIELLLKAVERNIIICLGTGTGKTFVSVLLIKELLYETRPDGGNRRSVFLAPTVPLVKQQAAVIKIHVDAEVGCYFGGDTVDNWQESEWRREIEKNNVLVMVPQVFSNILNQNFINLDQINLMVFDECHAATGQSCYVQIMQNHYVKMGPEKRPRILGLTASVLNKKVKTTQVRSEIRGLCSRLDSTLATSMSAMNFGTKPREMIVEYQESDAVVAFAAAASPEVGNFSAKMKTMLIEVGPHGAMKSLEHRLKAVQHLLNVSLADKSRLDGLRALLLEIETARERSTACLQRIREGEMRNPYYVLCPDPGAADTIPADDLEFSVPPKLRRLLNIFETFRDCGRELCCVVFARERYTVFALWCVLTTLSRKHPQRFGFIRPGFVMGAGNSSLKCEETKIVDFADEGFVENEGSTLENFRTGVHNVLVATSVIEEGVDVPQCNLIVRMNGDMNFRSYVQGRGRARAKPSIYAILVAATSAAKVNSDIGDFKVTEQIITRYCQEHDMDVMCESDVELALEGDPDLPTIYANPEDPLNSAIITAQSARSVLQWYCDTLGNDRFQVMRPLISYHSRPSKNQNEVESRCSILLPKASKLYPEEVYGKWLPSKPKSRVSAALATCKRLYELDELTENLVPRKRPKPGVYTWTDDQVSDEVKSLFGGHTIQQKSSIKCERAMSRELDSGKLPPLPAGASIYVFRNRLEIPLNDDHSHMRTFRPEEEALCFGLLTFASGCAFSLPDFPIFTRNGREIVRIDTIVDVTVTRELWELCTKFHAYLLKRVCRLSNFECDSDSAPAFVPVKHETIDIDLLRSIAFEEKQMFSINAVVSRKRTEESEVCSYFVREILNTEEGRKLTLEGIPKNLDFCRDVYKVKTKFKEQTSDEERALWAVPLEFFEVEFLSAPQWSKARTILTCTHRLNRLLIAEHYRQKIVETGIGYNPSQRWPPMLEDASRGAELVSPKFSSSELKFIKEVENSPGPSPADILTALTPSSAQDVVNSERFEVLGDSFLKIAVTLHLFPREDLPDEGTLTAERCRLISNMNLLKLAVPKKIHEAVESRIFSARESFRVPGMISREGNKLQLQVYKSKICADSVEAMIGVYLERSGPIGALEFLRYLGLSLSDSDSGSFLSRFDLSYDPVVGGNHDYISIRRHNDVMSRVESILGYRFKNRLYLLEAITHQSYNNRVTHSYERLEFLGDAVIDYLVSCFIFTNDPHLGPGQLTSVRSALVCNNQFAQIVTKAGLSRCLLHRSPLLFRMMTSYTEAVEIGRPCDSFIGDDETEDADLVDAPKPFGDLMESLIGAVFIDSNQDFSRTWDVFRGLMGDRVLLETLKDNPRNPIAVLEEMFPSGCEYSKAIIREDKRIEMTLTVAGRNFSAVSRKKKIAKLLLAKIALRAFSTEAKEVGDKMNLADRVAKELNLG</sequence>
<evidence type="ECO:0000256" key="9">
    <source>
        <dbReference type="ARBA" id="ARBA00022840"/>
    </source>
</evidence>
<dbReference type="GO" id="GO:0046872">
    <property type="term" value="F:metal ion binding"/>
    <property type="evidence" value="ECO:0007669"/>
    <property type="project" value="UniProtKB-KW"/>
</dbReference>
<evidence type="ECO:0000256" key="11">
    <source>
        <dbReference type="ARBA" id="ARBA00022884"/>
    </source>
</evidence>
<dbReference type="FunFam" id="3.40.50.300:FF:000628">
    <property type="entry name" value="Endoribonuclease Dicer"/>
    <property type="match status" value="1"/>
</dbReference>
<keyword evidence="11 14" id="KW-0694">RNA-binding</keyword>
<dbReference type="InterPro" id="IPR027417">
    <property type="entry name" value="P-loop_NTPase"/>
</dbReference>
<name>A0AAJ6QX79_9ACAR</name>
<dbReference type="GO" id="GO:0030422">
    <property type="term" value="P:siRNA processing"/>
    <property type="evidence" value="ECO:0007669"/>
    <property type="project" value="InterPro"/>
</dbReference>
<feature type="domain" description="Dicer dsRNA-binding fold" evidence="19">
    <location>
        <begin position="571"/>
        <end position="669"/>
    </location>
</feature>
<dbReference type="GO" id="GO:0004386">
    <property type="term" value="F:helicase activity"/>
    <property type="evidence" value="ECO:0007669"/>
    <property type="project" value="UniProtKB-KW"/>
</dbReference>
<reference evidence="21" key="1">
    <citation type="submission" date="2025-08" db="UniProtKB">
        <authorList>
            <consortium name="RefSeq"/>
        </authorList>
    </citation>
    <scope>IDENTIFICATION</scope>
</reference>
<evidence type="ECO:0000256" key="1">
    <source>
        <dbReference type="ARBA" id="ARBA00001936"/>
    </source>
</evidence>
<keyword evidence="10" id="KW-0460">Magnesium</keyword>
<dbReference type="GeneID" id="100898617"/>
<dbReference type="KEGG" id="goe:100898617"/>
<dbReference type="GO" id="GO:0031054">
    <property type="term" value="P:pre-miRNA processing"/>
    <property type="evidence" value="ECO:0007669"/>
    <property type="project" value="InterPro"/>
</dbReference>
<evidence type="ECO:0000256" key="14">
    <source>
        <dbReference type="PROSITE-ProRule" id="PRU00657"/>
    </source>
</evidence>
<keyword evidence="4" id="KW-0479">Metal-binding</keyword>
<dbReference type="SUPFAM" id="SSF52540">
    <property type="entry name" value="P-loop containing nucleoside triphosphate hydrolases"/>
    <property type="match status" value="1"/>
</dbReference>
<dbReference type="PROSITE" id="PS51327">
    <property type="entry name" value="DICER_DSRBF"/>
    <property type="match status" value="1"/>
</dbReference>
<evidence type="ECO:0000256" key="12">
    <source>
        <dbReference type="ARBA" id="ARBA00023158"/>
    </source>
</evidence>
<evidence type="ECO:0000259" key="16">
    <source>
        <dbReference type="PROSITE" id="PS50142"/>
    </source>
</evidence>
<dbReference type="CDD" id="cd00593">
    <property type="entry name" value="RIBOc"/>
    <property type="match status" value="2"/>
</dbReference>
<evidence type="ECO:0000256" key="3">
    <source>
        <dbReference type="ARBA" id="ARBA00022722"/>
    </source>
</evidence>
<dbReference type="Gene3D" id="3.40.50.300">
    <property type="entry name" value="P-loop containing nucleotide triphosphate hydrolases"/>
    <property type="match status" value="2"/>
</dbReference>
<dbReference type="Pfam" id="PF20932">
    <property type="entry name" value="Dicer_dsRBD"/>
    <property type="match status" value="1"/>
</dbReference>
<keyword evidence="3" id="KW-0540">Nuclease</keyword>
<feature type="domain" description="Helicase ATP-binding" evidence="17">
    <location>
        <begin position="32"/>
        <end position="209"/>
    </location>
</feature>
<dbReference type="InterPro" id="IPR014001">
    <property type="entry name" value="Helicase_ATP-bd"/>
</dbReference>
<dbReference type="SMART" id="SM00487">
    <property type="entry name" value="DEXDc"/>
    <property type="match status" value="1"/>
</dbReference>
<dbReference type="Pfam" id="PF00270">
    <property type="entry name" value="DEAD"/>
    <property type="match status" value="1"/>
</dbReference>
<keyword evidence="20" id="KW-1185">Reference proteome</keyword>
<accession>A0AAJ6QX79</accession>
<dbReference type="FunFam" id="1.10.1520.10:FF:000004">
    <property type="entry name" value="Endoribonuclease dicer-like 1"/>
    <property type="match status" value="1"/>
</dbReference>
<evidence type="ECO:0000259" key="18">
    <source>
        <dbReference type="PROSITE" id="PS51194"/>
    </source>
</evidence>
<dbReference type="PROSITE" id="PS51192">
    <property type="entry name" value="HELICASE_ATP_BIND_1"/>
    <property type="match status" value="1"/>
</dbReference>
<dbReference type="GO" id="GO:0005524">
    <property type="term" value="F:ATP binding"/>
    <property type="evidence" value="ECO:0007669"/>
    <property type="project" value="UniProtKB-KW"/>
</dbReference>
<dbReference type="RefSeq" id="XP_003746827.1">
    <property type="nucleotide sequence ID" value="XM_003746779.2"/>
</dbReference>
<dbReference type="CDD" id="cd18034">
    <property type="entry name" value="DEXHc_dicer"/>
    <property type="match status" value="1"/>
</dbReference>
<feature type="compositionally biased region" description="Basic and acidic residues" evidence="15">
    <location>
        <begin position="8"/>
        <end position="21"/>
    </location>
</feature>
<evidence type="ECO:0000256" key="8">
    <source>
        <dbReference type="ARBA" id="ARBA00022806"/>
    </source>
</evidence>
<gene>
    <name evidence="21" type="primary">LOC100898617</name>
</gene>
<evidence type="ECO:0000256" key="5">
    <source>
        <dbReference type="ARBA" id="ARBA00022737"/>
    </source>
</evidence>
<evidence type="ECO:0000313" key="21">
    <source>
        <dbReference type="RefSeq" id="XP_003746827.1"/>
    </source>
</evidence>
<dbReference type="Gene3D" id="3.30.160.20">
    <property type="match status" value="1"/>
</dbReference>
<dbReference type="PROSITE" id="PS50142">
    <property type="entry name" value="RNASE_3_2"/>
    <property type="match status" value="2"/>
</dbReference>
<dbReference type="Proteomes" id="UP000694867">
    <property type="component" value="Unplaced"/>
</dbReference>
<evidence type="ECO:0000313" key="20">
    <source>
        <dbReference type="Proteomes" id="UP000694867"/>
    </source>
</evidence>
<proteinExistence type="inferred from homology"/>
<feature type="domain" description="Helicase C-terminal" evidence="18">
    <location>
        <begin position="355"/>
        <end position="541"/>
    </location>
</feature>
<organism evidence="20 21">
    <name type="scientific">Galendromus occidentalis</name>
    <name type="common">western predatory mite</name>
    <dbReference type="NCBI Taxonomy" id="34638"/>
    <lineage>
        <taxon>Eukaryota</taxon>
        <taxon>Metazoa</taxon>
        <taxon>Ecdysozoa</taxon>
        <taxon>Arthropoda</taxon>
        <taxon>Chelicerata</taxon>
        <taxon>Arachnida</taxon>
        <taxon>Acari</taxon>
        <taxon>Parasitiformes</taxon>
        <taxon>Mesostigmata</taxon>
        <taxon>Gamasina</taxon>
        <taxon>Phytoseioidea</taxon>
        <taxon>Phytoseiidae</taxon>
        <taxon>Typhlodrominae</taxon>
        <taxon>Galendromus</taxon>
    </lineage>
</organism>
<dbReference type="PROSITE" id="PS00517">
    <property type="entry name" value="RNASE_3_1"/>
    <property type="match status" value="1"/>
</dbReference>
<dbReference type="Gene3D" id="3.30.160.380">
    <property type="entry name" value="Dicer dimerisation domain"/>
    <property type="match status" value="1"/>
</dbReference>
<dbReference type="InterPro" id="IPR011545">
    <property type="entry name" value="DEAD/DEAH_box_helicase_dom"/>
</dbReference>
<comment type="cofactor">
    <cofactor evidence="2">
        <name>Mg(2+)</name>
        <dbReference type="ChEBI" id="CHEBI:18420"/>
    </cofactor>
</comment>
<dbReference type="InterPro" id="IPR048512">
    <property type="entry name" value="Dicer_platform"/>
</dbReference>
<evidence type="ECO:0000256" key="15">
    <source>
        <dbReference type="SAM" id="MobiDB-lite"/>
    </source>
</evidence>
<evidence type="ECO:0000256" key="6">
    <source>
        <dbReference type="ARBA" id="ARBA00022741"/>
    </source>
</evidence>
<dbReference type="GO" id="GO:0003723">
    <property type="term" value="F:RNA binding"/>
    <property type="evidence" value="ECO:0007669"/>
    <property type="project" value="UniProtKB-UniRule"/>
</dbReference>
<protein>
    <submittedName>
        <fullName evidence="21">Endoribonuclease Dicer-like</fullName>
    </submittedName>
</protein>
<dbReference type="PANTHER" id="PTHR14950">
    <property type="entry name" value="DICER-RELATED"/>
    <property type="match status" value="1"/>
</dbReference>
<evidence type="ECO:0000259" key="17">
    <source>
        <dbReference type="PROSITE" id="PS51192"/>
    </source>
</evidence>
<dbReference type="Pfam" id="PF00271">
    <property type="entry name" value="Helicase_C"/>
    <property type="match status" value="1"/>
</dbReference>
<dbReference type="Gene3D" id="1.10.1520.10">
    <property type="entry name" value="Ribonuclease III domain"/>
    <property type="match status" value="2"/>
</dbReference>
<feature type="domain" description="RNase III" evidence="16">
    <location>
        <begin position="1012"/>
        <end position="1131"/>
    </location>
</feature>
<keyword evidence="9" id="KW-0067">ATP-binding</keyword>
<feature type="domain" description="RNase III" evidence="16">
    <location>
        <begin position="1182"/>
        <end position="1334"/>
    </location>
</feature>
<comment type="similarity">
    <text evidence="13 14">Belongs to the helicase family. Dicer subfamily.</text>
</comment>
<dbReference type="PROSITE" id="PS51194">
    <property type="entry name" value="HELICASE_CTER"/>
    <property type="match status" value="1"/>
</dbReference>
<evidence type="ECO:0000256" key="10">
    <source>
        <dbReference type="ARBA" id="ARBA00022842"/>
    </source>
</evidence>
<dbReference type="InterPro" id="IPR038248">
    <property type="entry name" value="Dicer_dimer_sf"/>
</dbReference>
<keyword evidence="8" id="KW-0347">Helicase</keyword>
<evidence type="ECO:0000256" key="4">
    <source>
        <dbReference type="ARBA" id="ARBA00022723"/>
    </source>
</evidence>
<evidence type="ECO:0000259" key="19">
    <source>
        <dbReference type="PROSITE" id="PS51327"/>
    </source>
</evidence>
<dbReference type="GO" id="GO:0004525">
    <property type="term" value="F:ribonuclease III activity"/>
    <property type="evidence" value="ECO:0007669"/>
    <property type="project" value="UniProtKB-EC"/>
</dbReference>
<dbReference type="Pfam" id="PF00636">
    <property type="entry name" value="Ribonuclease_3"/>
    <property type="match status" value="2"/>
</dbReference>
<dbReference type="Pfam" id="PF03368">
    <property type="entry name" value="Dicer_dimer"/>
    <property type="match status" value="1"/>
</dbReference>
<dbReference type="InterPro" id="IPR000999">
    <property type="entry name" value="RNase_III_dom"/>
</dbReference>
<dbReference type="SUPFAM" id="SSF69065">
    <property type="entry name" value="RNase III domain-like"/>
    <property type="match status" value="2"/>
</dbReference>
<comment type="cofactor">
    <cofactor evidence="1">
        <name>Mn(2+)</name>
        <dbReference type="ChEBI" id="CHEBI:29035"/>
    </cofactor>
</comment>
<evidence type="ECO:0000256" key="2">
    <source>
        <dbReference type="ARBA" id="ARBA00001946"/>
    </source>
</evidence>
<dbReference type="SMART" id="SM00490">
    <property type="entry name" value="HELICc"/>
    <property type="match status" value="1"/>
</dbReference>
<dbReference type="InterPro" id="IPR036389">
    <property type="entry name" value="RNase_III_sf"/>
</dbReference>
<evidence type="ECO:0000256" key="13">
    <source>
        <dbReference type="ARBA" id="ARBA00035116"/>
    </source>
</evidence>